<evidence type="ECO:0000256" key="1">
    <source>
        <dbReference type="SAM" id="MobiDB-lite"/>
    </source>
</evidence>
<dbReference type="Proteomes" id="UP001500683">
    <property type="component" value="Unassembled WGS sequence"/>
</dbReference>
<sequence length="92" mass="9957">MSQAAARRAEARDNHAPGTISARSFRVSSPIRLARSSTDRWPSKCTVVKYAAAIDQLRQLVAKGEALAGTGDPAALFTLLSRMMASARRTQR</sequence>
<feature type="region of interest" description="Disordered" evidence="1">
    <location>
        <begin position="1"/>
        <end position="23"/>
    </location>
</feature>
<protein>
    <submittedName>
        <fullName evidence="2">Uncharacterized protein</fullName>
    </submittedName>
</protein>
<accession>A0ABP7UVF1</accession>
<gene>
    <name evidence="2" type="ORF">GCM10022214_00100</name>
</gene>
<organism evidence="2 3">
    <name type="scientific">Actinomadura miaoliensis</name>
    <dbReference type="NCBI Taxonomy" id="430685"/>
    <lineage>
        <taxon>Bacteria</taxon>
        <taxon>Bacillati</taxon>
        <taxon>Actinomycetota</taxon>
        <taxon>Actinomycetes</taxon>
        <taxon>Streptosporangiales</taxon>
        <taxon>Thermomonosporaceae</taxon>
        <taxon>Actinomadura</taxon>
    </lineage>
</organism>
<name>A0ABP7UVF1_9ACTN</name>
<proteinExistence type="predicted"/>
<comment type="caution">
    <text evidence="2">The sequence shown here is derived from an EMBL/GenBank/DDBJ whole genome shotgun (WGS) entry which is preliminary data.</text>
</comment>
<dbReference type="EMBL" id="BAAAZG010000001">
    <property type="protein sequence ID" value="GAA4053598.1"/>
    <property type="molecule type" value="Genomic_DNA"/>
</dbReference>
<keyword evidence="3" id="KW-1185">Reference proteome</keyword>
<reference evidence="3" key="1">
    <citation type="journal article" date="2019" name="Int. J. Syst. Evol. Microbiol.">
        <title>The Global Catalogue of Microorganisms (GCM) 10K type strain sequencing project: providing services to taxonomists for standard genome sequencing and annotation.</title>
        <authorList>
            <consortium name="The Broad Institute Genomics Platform"/>
            <consortium name="The Broad Institute Genome Sequencing Center for Infectious Disease"/>
            <person name="Wu L."/>
            <person name="Ma J."/>
        </authorList>
    </citation>
    <scope>NUCLEOTIDE SEQUENCE [LARGE SCALE GENOMIC DNA]</scope>
    <source>
        <strain evidence="3">JCM 16702</strain>
    </source>
</reference>
<evidence type="ECO:0000313" key="2">
    <source>
        <dbReference type="EMBL" id="GAA4053598.1"/>
    </source>
</evidence>
<evidence type="ECO:0000313" key="3">
    <source>
        <dbReference type="Proteomes" id="UP001500683"/>
    </source>
</evidence>